<dbReference type="NCBIfam" id="TIGR01484">
    <property type="entry name" value="HAD-SF-IIB"/>
    <property type="match status" value="1"/>
</dbReference>
<sequence length="273" mass="31289">MSEILKDWSKIKLVVTDIDGTLVNSAYQLSNDFYTVFDKLRARGILFAVASGRQFFNLANRFEAIKKDLIFIAENGSYVVDQGEEILVQAIEQSIAKELLVEARTIADTYIVLCGKKKAYVENSHPYFISKVKLYYDEFELVEDLMQVEDDQFLKIAICDLAGAEANSYRHFQQKRDLLQVKVSGKIWLDLSHKLADKGRAIALLQNKYSISIEETMAFGDYLNDLEMMQRAYFSYAMENAHPDIKKAARFRAKSNDENGVLEVLQQMLMTIN</sequence>
<dbReference type="AlphaFoldDB" id="A0A6C0GU84"/>
<proteinExistence type="predicted"/>
<dbReference type="GO" id="GO:0005829">
    <property type="term" value="C:cytosol"/>
    <property type="evidence" value="ECO:0007669"/>
    <property type="project" value="TreeGrafter"/>
</dbReference>
<dbReference type="Gene3D" id="3.30.1240.10">
    <property type="match status" value="1"/>
</dbReference>
<dbReference type="CDD" id="cd07518">
    <property type="entry name" value="HAD_YbiV-Like"/>
    <property type="match status" value="1"/>
</dbReference>
<dbReference type="PROSITE" id="PS01228">
    <property type="entry name" value="COF_1"/>
    <property type="match status" value="1"/>
</dbReference>
<dbReference type="RefSeq" id="WP_162447683.1">
    <property type="nucleotide sequence ID" value="NZ_CP048222.1"/>
</dbReference>
<gene>
    <name evidence="1" type="ORF">GXP67_36420</name>
</gene>
<dbReference type="KEGG" id="rhoz:GXP67_36420"/>
<dbReference type="EMBL" id="CP048222">
    <property type="protein sequence ID" value="QHT71761.1"/>
    <property type="molecule type" value="Genomic_DNA"/>
</dbReference>
<dbReference type="InterPro" id="IPR036412">
    <property type="entry name" value="HAD-like_sf"/>
</dbReference>
<protein>
    <submittedName>
        <fullName evidence="1">HAD family phosphatase</fullName>
    </submittedName>
</protein>
<evidence type="ECO:0000313" key="1">
    <source>
        <dbReference type="EMBL" id="QHT71761.1"/>
    </source>
</evidence>
<dbReference type="InterPro" id="IPR006379">
    <property type="entry name" value="HAD-SF_hydro_IIB"/>
</dbReference>
<dbReference type="PANTHER" id="PTHR10000">
    <property type="entry name" value="PHOSPHOSERINE PHOSPHATASE"/>
    <property type="match status" value="1"/>
</dbReference>
<dbReference type="PANTHER" id="PTHR10000:SF8">
    <property type="entry name" value="HAD SUPERFAMILY HYDROLASE-LIKE, TYPE 3"/>
    <property type="match status" value="1"/>
</dbReference>
<dbReference type="Gene3D" id="3.40.50.1000">
    <property type="entry name" value="HAD superfamily/HAD-like"/>
    <property type="match status" value="1"/>
</dbReference>
<accession>A0A6C0GU84</accession>
<dbReference type="InterPro" id="IPR000150">
    <property type="entry name" value="Cof"/>
</dbReference>
<dbReference type="SFLD" id="SFLDS00003">
    <property type="entry name" value="Haloacid_Dehalogenase"/>
    <property type="match status" value="1"/>
</dbReference>
<dbReference type="Proteomes" id="UP000480178">
    <property type="component" value="Chromosome"/>
</dbReference>
<dbReference type="SFLD" id="SFLDG01140">
    <property type="entry name" value="C2.B:_Phosphomannomutase_and_P"/>
    <property type="match status" value="1"/>
</dbReference>
<evidence type="ECO:0000313" key="2">
    <source>
        <dbReference type="Proteomes" id="UP000480178"/>
    </source>
</evidence>
<dbReference type="GO" id="GO:0016791">
    <property type="term" value="F:phosphatase activity"/>
    <property type="evidence" value="ECO:0007669"/>
    <property type="project" value="UniProtKB-ARBA"/>
</dbReference>
<reference evidence="1 2" key="1">
    <citation type="submission" date="2020-01" db="EMBL/GenBank/DDBJ databases">
        <authorList>
            <person name="Kim M.K."/>
        </authorList>
    </citation>
    <scope>NUCLEOTIDE SEQUENCE [LARGE SCALE GENOMIC DNA]</scope>
    <source>
        <strain evidence="1 2">172606-1</strain>
    </source>
</reference>
<dbReference type="GO" id="GO:0000287">
    <property type="term" value="F:magnesium ion binding"/>
    <property type="evidence" value="ECO:0007669"/>
    <property type="project" value="TreeGrafter"/>
</dbReference>
<keyword evidence="2" id="KW-1185">Reference proteome</keyword>
<organism evidence="1 2">
    <name type="scientific">Rhodocytophaga rosea</name>
    <dbReference type="NCBI Taxonomy" id="2704465"/>
    <lineage>
        <taxon>Bacteria</taxon>
        <taxon>Pseudomonadati</taxon>
        <taxon>Bacteroidota</taxon>
        <taxon>Cytophagia</taxon>
        <taxon>Cytophagales</taxon>
        <taxon>Rhodocytophagaceae</taxon>
        <taxon>Rhodocytophaga</taxon>
    </lineage>
</organism>
<dbReference type="NCBIfam" id="TIGR00099">
    <property type="entry name" value="Cof-subfamily"/>
    <property type="match status" value="1"/>
</dbReference>
<dbReference type="SFLD" id="SFLDG01144">
    <property type="entry name" value="C2.B.4:_PGP_Like"/>
    <property type="match status" value="1"/>
</dbReference>
<dbReference type="InterPro" id="IPR023214">
    <property type="entry name" value="HAD_sf"/>
</dbReference>
<dbReference type="SUPFAM" id="SSF56784">
    <property type="entry name" value="HAD-like"/>
    <property type="match status" value="1"/>
</dbReference>
<name>A0A6C0GU84_9BACT</name>
<dbReference type="Pfam" id="PF08282">
    <property type="entry name" value="Hydrolase_3"/>
    <property type="match status" value="1"/>
</dbReference>